<dbReference type="PANTHER" id="PTHR35561">
    <property type="entry name" value="RNA 2',3'-CYCLIC PHOSPHODIESTERASE"/>
    <property type="match status" value="1"/>
</dbReference>
<gene>
    <name evidence="3" type="ORF">BpJC7_06950</name>
</gene>
<keyword evidence="1 2" id="KW-0378">Hydrolase</keyword>
<dbReference type="Proteomes" id="UP000391919">
    <property type="component" value="Unassembled WGS sequence"/>
</dbReference>
<dbReference type="EC" id="3.1.4.58" evidence="2"/>
<dbReference type="Pfam" id="PF13563">
    <property type="entry name" value="2_5_RNA_ligase2"/>
    <property type="match status" value="1"/>
</dbReference>
<dbReference type="GO" id="GO:0004113">
    <property type="term" value="F:2',3'-cyclic-nucleotide 3'-phosphodiesterase activity"/>
    <property type="evidence" value="ECO:0007669"/>
    <property type="project" value="InterPro"/>
</dbReference>
<name>A0A5J4J2Z9_9BACI</name>
<protein>
    <recommendedName>
        <fullName evidence="2">RNA 2',3'-cyclic phosphodiesterase</fullName>
        <shortName evidence="2">RNA 2',3'-CPDase</shortName>
        <ecNumber evidence="2">3.1.4.58</ecNumber>
    </recommendedName>
</protein>
<comment type="function">
    <text evidence="2">Hydrolyzes RNA 2',3'-cyclic phosphodiester to an RNA 2'-phosphomonoester.</text>
</comment>
<dbReference type="EMBL" id="BKZQ01000006">
    <property type="protein sequence ID" value="GER69392.1"/>
    <property type="molecule type" value="Genomic_DNA"/>
</dbReference>
<dbReference type="GO" id="GO:0008664">
    <property type="term" value="F:RNA 2',3'-cyclic 3'-phosphodiesterase activity"/>
    <property type="evidence" value="ECO:0007669"/>
    <property type="project" value="UniProtKB-EC"/>
</dbReference>
<evidence type="ECO:0000256" key="1">
    <source>
        <dbReference type="ARBA" id="ARBA00022801"/>
    </source>
</evidence>
<dbReference type="AlphaFoldDB" id="A0A5J4J2Z9"/>
<dbReference type="InterPro" id="IPR009097">
    <property type="entry name" value="Cyclic_Pdiesterase"/>
</dbReference>
<dbReference type="InterPro" id="IPR004175">
    <property type="entry name" value="RNA_CPDase"/>
</dbReference>
<dbReference type="SUPFAM" id="SSF55144">
    <property type="entry name" value="LigT-like"/>
    <property type="match status" value="1"/>
</dbReference>
<comment type="caution">
    <text evidence="3">The sequence shown here is derived from an EMBL/GenBank/DDBJ whole genome shotgun (WGS) entry which is preliminary data.</text>
</comment>
<feature type="short sequence motif" description="HXTX 1" evidence="2">
    <location>
        <begin position="42"/>
        <end position="45"/>
    </location>
</feature>
<sequence>MVNHYFYAVWLPEEIKTVLQQAAENMKTGLPFQRWVHRDDYHITLAFLGAAGEDQLEKANRAIAGEIVKYGGFPLVLDHFGTFGKKDEPRVLWAGTRASELLSGLQKMVARCCLDTGFRLDKKPFNPHITLARKWRGDLPFQAGVLDGFLPQPAHFQAERIVLYETHLDRMPKYEMKQSFRLGSNNMNLK</sequence>
<dbReference type="HAMAP" id="MF_01940">
    <property type="entry name" value="RNA_CPDase"/>
    <property type="match status" value="1"/>
</dbReference>
<evidence type="ECO:0000256" key="2">
    <source>
        <dbReference type="HAMAP-Rule" id="MF_01940"/>
    </source>
</evidence>
<dbReference type="Gene3D" id="3.90.1140.10">
    <property type="entry name" value="Cyclic phosphodiesterase"/>
    <property type="match status" value="1"/>
</dbReference>
<dbReference type="PANTHER" id="PTHR35561:SF1">
    <property type="entry name" value="RNA 2',3'-CYCLIC PHOSPHODIESTERASE"/>
    <property type="match status" value="1"/>
</dbReference>
<comment type="catalytic activity">
    <reaction evidence="2">
        <text>a 3'-end 2',3'-cyclophospho-ribonucleotide-RNA + H2O = a 3'-end 2'-phospho-ribonucleotide-RNA + H(+)</text>
        <dbReference type="Rhea" id="RHEA:11828"/>
        <dbReference type="Rhea" id="RHEA-COMP:10464"/>
        <dbReference type="Rhea" id="RHEA-COMP:17353"/>
        <dbReference type="ChEBI" id="CHEBI:15377"/>
        <dbReference type="ChEBI" id="CHEBI:15378"/>
        <dbReference type="ChEBI" id="CHEBI:83064"/>
        <dbReference type="ChEBI" id="CHEBI:173113"/>
        <dbReference type="EC" id="3.1.4.58"/>
    </reaction>
</comment>
<keyword evidence="4" id="KW-1185">Reference proteome</keyword>
<feature type="short sequence motif" description="HXTX 2" evidence="2">
    <location>
        <begin position="128"/>
        <end position="131"/>
    </location>
</feature>
<organism evidence="3 4">
    <name type="scientific">Weizmannia acidilactici</name>
    <dbReference type="NCBI Taxonomy" id="2607726"/>
    <lineage>
        <taxon>Bacteria</taxon>
        <taxon>Bacillati</taxon>
        <taxon>Bacillota</taxon>
        <taxon>Bacilli</taxon>
        <taxon>Bacillales</taxon>
        <taxon>Bacillaceae</taxon>
        <taxon>Heyndrickxia</taxon>
    </lineage>
</organism>
<accession>A0A5J4J2Z9</accession>
<dbReference type="NCBIfam" id="TIGR02258">
    <property type="entry name" value="2_5_ligase"/>
    <property type="match status" value="1"/>
</dbReference>
<comment type="similarity">
    <text evidence="2">Belongs to the 2H phosphoesterase superfamily. ThpR family.</text>
</comment>
<evidence type="ECO:0000313" key="3">
    <source>
        <dbReference type="EMBL" id="GER69392.1"/>
    </source>
</evidence>
<proteinExistence type="inferred from homology"/>
<feature type="active site" description="Proton donor" evidence="2">
    <location>
        <position position="42"/>
    </location>
</feature>
<dbReference type="RefSeq" id="WP_151679411.1">
    <property type="nucleotide sequence ID" value="NZ_BKZP01000007.1"/>
</dbReference>
<feature type="active site" description="Proton acceptor" evidence="2">
    <location>
        <position position="128"/>
    </location>
</feature>
<reference evidence="3 4" key="1">
    <citation type="submission" date="2019-09" db="EMBL/GenBank/DDBJ databases">
        <title>Draft genome sequence of Bacillus sp. JC-7.</title>
        <authorList>
            <person name="Tanaka N."/>
            <person name="Shiwa Y."/>
            <person name="Fujita N."/>
            <person name="Tanasupawat S."/>
        </authorList>
    </citation>
    <scope>NUCLEOTIDE SEQUENCE [LARGE SCALE GENOMIC DNA]</scope>
    <source>
        <strain evidence="3 4">JC-7</strain>
    </source>
</reference>
<evidence type="ECO:0000313" key="4">
    <source>
        <dbReference type="Proteomes" id="UP000391919"/>
    </source>
</evidence>